<sequence length="885" mass="97896">VPMAGRSGEPHIPLALQRSRLKAEEKTLDFEFEVVSAQFNRRGCYALRLTVGNPLLQGSGAGIQLRVNGGSVAWSSTGTTDTIEQSQLDQIYSFQRRKFTFTLPRGFCKNDKNHDVRLHIEALRFPGRAHGMRRGRRVGEAFFAIYPRPDQPRLKLSAGRNEDWYRYSAVLALLRVGSEQPAMHCGRLAFSASLHEHRPLPVPVASQPCSPTSQRAAGTALEPPDLGILPWSWEWGIETPNFAFSVPKHNPVSWPGPGSGWHHLKGFKMLRTIPISLPQQCCGDGTSFWRSPWQLSSVPSPQETVCFHSPVSAGSESPAQTQSLEQSGYQESTRWMCTQLVFPLWILVYRDAAGSGLEPEQMLSGQERGVSRESIPGPASCLQIRPLQRCQPSLPSLGDPFWVREFSLTCGFCSTFRLPRTPSLSQPQAPSDFCADSPLKIKRGRGKTLILIFFPAAGDQSTQISIPRRDPRLWAVIPRSGRSPRPSLLGRAGLGRDKGAGLGQSNPSLPSLEAKPRVGGDLQAAALRSPRGSDGGWSFSFNPRRSRGCTKGVKPALSPQHGPPRARAELCWRGAGVHPSPSSPSPHSAPSSPSNSVFLPFPPRETSGGAEQKVEACRLALKRMAGDLLSLRQHVTSLEVENGHLRRSLAWQEELGQALLHDTDLDVMTREELLDRLTTLRHKLVSGTAEMRRLKDRVQQLQNELIRKNDREKELVLLQRSHRLQQTTLRRCQEKVAKARGLEETVRQQEKVSRVARGRALAMGGARACSTPHPCPGRGMRDTSPCPPPPHPAGRGLSRDALLAENRRLREELARDPHPAPPIATGPPAWPGAWGGTEKLSLLARLEEAQARGRVLERQLEKAARRWGREKQELGTRLLEREHGF</sequence>
<feature type="region of interest" description="Disordered" evidence="2">
    <location>
        <begin position="766"/>
        <end position="798"/>
    </location>
</feature>
<evidence type="ECO:0000256" key="2">
    <source>
        <dbReference type="SAM" id="MobiDB-lite"/>
    </source>
</evidence>
<dbReference type="PANTHER" id="PTHR21623">
    <property type="entry name" value="SPERIOLIN-BINDING FACTOR"/>
    <property type="match status" value="1"/>
</dbReference>
<dbReference type="AlphaFoldDB" id="A0A851FQE3"/>
<dbReference type="InterPro" id="IPR039889">
    <property type="entry name" value="CCD33"/>
</dbReference>
<organism evidence="3 4">
    <name type="scientific">Pitta sordida</name>
    <name type="common">Hooded pitta</name>
    <dbReference type="NCBI Taxonomy" id="9163"/>
    <lineage>
        <taxon>Eukaryota</taxon>
        <taxon>Metazoa</taxon>
        <taxon>Chordata</taxon>
        <taxon>Craniata</taxon>
        <taxon>Vertebrata</taxon>
        <taxon>Euteleostomi</taxon>
        <taxon>Archelosauria</taxon>
        <taxon>Archosauria</taxon>
        <taxon>Dinosauria</taxon>
        <taxon>Saurischia</taxon>
        <taxon>Theropoda</taxon>
        <taxon>Coelurosauria</taxon>
        <taxon>Aves</taxon>
        <taxon>Neognathae</taxon>
        <taxon>Neoaves</taxon>
        <taxon>Telluraves</taxon>
        <taxon>Australaves</taxon>
        <taxon>Passeriformes</taxon>
        <taxon>Pittidae</taxon>
        <taxon>Pitta</taxon>
    </lineage>
</organism>
<name>A0A851FQE3_PITSO</name>
<dbReference type="EMBL" id="WEKX01026217">
    <property type="protein sequence ID" value="NWI96511.1"/>
    <property type="molecule type" value="Genomic_DNA"/>
</dbReference>
<keyword evidence="4" id="KW-1185">Reference proteome</keyword>
<dbReference type="PANTHER" id="PTHR21623:SF2">
    <property type="entry name" value="COILED-COIL DOMAIN-CONTAINING PROTEIN 33"/>
    <property type="match status" value="1"/>
</dbReference>
<feature type="coiled-coil region" evidence="1">
    <location>
        <begin position="684"/>
        <end position="711"/>
    </location>
</feature>
<evidence type="ECO:0000313" key="4">
    <source>
        <dbReference type="Proteomes" id="UP000633448"/>
    </source>
</evidence>
<feature type="non-terminal residue" evidence="3">
    <location>
        <position position="885"/>
    </location>
</feature>
<comment type="caution">
    <text evidence="3">The sequence shown here is derived from an EMBL/GenBank/DDBJ whole genome shotgun (WGS) entry which is preliminary data.</text>
</comment>
<reference evidence="3" key="1">
    <citation type="submission" date="2019-10" db="EMBL/GenBank/DDBJ databases">
        <title>Bird 10,000 Genomes (B10K) Project - Family phase.</title>
        <authorList>
            <person name="Zhang G."/>
        </authorList>
    </citation>
    <scope>NUCLEOTIDE SEQUENCE</scope>
    <source>
        <strain evidence="3">B10K-DU-002-53</strain>
        <tissue evidence="3">Muscle</tissue>
    </source>
</reference>
<evidence type="ECO:0000313" key="3">
    <source>
        <dbReference type="EMBL" id="NWI96511.1"/>
    </source>
</evidence>
<feature type="region of interest" description="Disordered" evidence="2">
    <location>
        <begin position="485"/>
        <end position="515"/>
    </location>
</feature>
<dbReference type="Proteomes" id="UP000633448">
    <property type="component" value="Unassembled WGS sequence"/>
</dbReference>
<feature type="non-terminal residue" evidence="3">
    <location>
        <position position="1"/>
    </location>
</feature>
<keyword evidence="1" id="KW-0175">Coiled coil</keyword>
<dbReference type="OrthoDB" id="552574at2759"/>
<feature type="region of interest" description="Disordered" evidence="2">
    <location>
        <begin position="527"/>
        <end position="610"/>
    </location>
</feature>
<feature type="compositionally biased region" description="Low complexity" evidence="2">
    <location>
        <begin position="585"/>
        <end position="596"/>
    </location>
</feature>
<protein>
    <submittedName>
        <fullName evidence="3">CCD33 protein</fullName>
    </submittedName>
</protein>
<dbReference type="GO" id="GO:0005777">
    <property type="term" value="C:peroxisome"/>
    <property type="evidence" value="ECO:0007669"/>
    <property type="project" value="TreeGrafter"/>
</dbReference>
<evidence type="ECO:0000256" key="1">
    <source>
        <dbReference type="SAM" id="Coils"/>
    </source>
</evidence>
<proteinExistence type="predicted"/>
<gene>
    <name evidence="3" type="primary">Ccdc33</name>
    <name evidence="3" type="ORF">PITSOR_R04715</name>
</gene>
<accession>A0A851FQE3</accession>